<dbReference type="Pfam" id="PF00004">
    <property type="entry name" value="AAA"/>
    <property type="match status" value="1"/>
</dbReference>
<protein>
    <recommendedName>
        <fullName evidence="1">AAA+ ATPase domain-containing protein</fullName>
    </recommendedName>
</protein>
<dbReference type="SMART" id="SM00382">
    <property type="entry name" value="AAA"/>
    <property type="match status" value="1"/>
</dbReference>
<reference evidence="2 3" key="1">
    <citation type="submission" date="2019-02" db="EMBL/GenBank/DDBJ databases">
        <title>Genome sequencing of the rare red list fungi Hericium alpestre (H. flagellum).</title>
        <authorList>
            <person name="Buettner E."/>
            <person name="Kellner H."/>
        </authorList>
    </citation>
    <scope>NUCLEOTIDE SEQUENCE [LARGE SCALE GENOMIC DNA]</scope>
    <source>
        <strain evidence="2 3">DSM 108284</strain>
    </source>
</reference>
<dbReference type="CDD" id="cd19481">
    <property type="entry name" value="RecA-like_protease"/>
    <property type="match status" value="1"/>
</dbReference>
<organism evidence="2 3">
    <name type="scientific">Hericium alpestre</name>
    <dbReference type="NCBI Taxonomy" id="135208"/>
    <lineage>
        <taxon>Eukaryota</taxon>
        <taxon>Fungi</taxon>
        <taxon>Dikarya</taxon>
        <taxon>Basidiomycota</taxon>
        <taxon>Agaricomycotina</taxon>
        <taxon>Agaricomycetes</taxon>
        <taxon>Russulales</taxon>
        <taxon>Hericiaceae</taxon>
        <taxon>Hericium</taxon>
    </lineage>
</organism>
<comment type="caution">
    <text evidence="2">The sequence shown here is derived from an EMBL/GenBank/DDBJ whole genome shotgun (WGS) entry which is preliminary data.</text>
</comment>
<dbReference type="SUPFAM" id="SSF52540">
    <property type="entry name" value="P-loop containing nucleoside triphosphate hydrolases"/>
    <property type="match status" value="1"/>
</dbReference>
<dbReference type="GO" id="GO:0005524">
    <property type="term" value="F:ATP binding"/>
    <property type="evidence" value="ECO:0007669"/>
    <property type="project" value="InterPro"/>
</dbReference>
<evidence type="ECO:0000313" key="3">
    <source>
        <dbReference type="Proteomes" id="UP000298061"/>
    </source>
</evidence>
<dbReference type="AlphaFoldDB" id="A0A4Z0AAD9"/>
<dbReference type="Gene3D" id="3.40.50.300">
    <property type="entry name" value="P-loop containing nucleotide triphosphate hydrolases"/>
    <property type="match status" value="1"/>
</dbReference>
<accession>A0A4Z0AAD9</accession>
<dbReference type="OrthoDB" id="10042665at2759"/>
<dbReference type="EMBL" id="SFCI01000025">
    <property type="protein sequence ID" value="TFY83500.1"/>
    <property type="molecule type" value="Genomic_DNA"/>
</dbReference>
<dbReference type="Proteomes" id="UP000298061">
    <property type="component" value="Unassembled WGS sequence"/>
</dbReference>
<dbReference type="InterPro" id="IPR003593">
    <property type="entry name" value="AAA+_ATPase"/>
</dbReference>
<name>A0A4Z0AAD9_9AGAM</name>
<evidence type="ECO:0000259" key="1">
    <source>
        <dbReference type="SMART" id="SM00382"/>
    </source>
</evidence>
<dbReference type="InterPro" id="IPR054289">
    <property type="entry name" value="DUF7025"/>
</dbReference>
<gene>
    <name evidence="2" type="ORF">EWM64_g507</name>
</gene>
<evidence type="ECO:0000313" key="2">
    <source>
        <dbReference type="EMBL" id="TFY83500.1"/>
    </source>
</evidence>
<keyword evidence="3" id="KW-1185">Reference proteome</keyword>
<feature type="domain" description="AAA+ ATPase" evidence="1">
    <location>
        <begin position="436"/>
        <end position="563"/>
    </location>
</feature>
<dbReference type="PANTHER" id="PTHR46411:SF3">
    <property type="entry name" value="AAA+ ATPASE DOMAIN-CONTAINING PROTEIN"/>
    <property type="match status" value="1"/>
</dbReference>
<dbReference type="PANTHER" id="PTHR46411">
    <property type="entry name" value="FAMILY ATPASE, PUTATIVE-RELATED"/>
    <property type="match status" value="1"/>
</dbReference>
<dbReference type="STRING" id="135208.A0A4Z0AAD9"/>
<sequence length="672" mass="77750">MALVSNHGHPLTLTLDVKRIRQKWDDDKGKYLFLDDIELEAKDDTKDESQEIFAFSLIRRFVPGDKDGYHLIDEMIQLDSPAFIRAAKEVMKGRRDVAWERKPLKFEPDELMAFTTQFTEYVESLEKLAEKTEEEQQIIEHVRFFLKFIHTEYRERLQELESLKAAQVVTFHLIWSVLVPGMILLTYDKMTGKPWAVRLLSLEIHERSSDQPLRWILNCEFVAVEGDMPGLAEIELAIPHFVGAKRILDLGAYPFDQLALDEHRKKREELIARGKKRWTLKDWQHKWYDGIAYSVEDDDRYRKIMTKSRIMIDGEMFDRYSRHGRTPSLRYDLDGEVVTPESRKELNDEDFFLMSPRLYGYTLGDREWLAFSVDSVEDIQWSHNVFEDLDMEEENKNLVKSLVEQHIGARSGDGDGNGRPGVSARKFDDFVESKGLGLIFNLHGPPGVGKTLTAEAISDVSRSPLYVIGSSDLGTYALDLEEALSKVFALAHRWKAVVLIDEADVYLERRDIRDMSRNAMVAVFLRKLEYYPGILFLTTNRVSVFDDAMKSRIDVSMVYDSLSADARERLWIAFLKKTDMTEDERRHLIKKDMKFLRALSLNGREVKNIVKIASAIAAHDNDRTLRTDDILRVVTFSEKQDHTGKSGYLYRRLDGRSAFAAVQVQNRYSGSS</sequence>
<dbReference type="InterPro" id="IPR027417">
    <property type="entry name" value="P-loop_NTPase"/>
</dbReference>
<dbReference type="Pfam" id="PF22942">
    <property type="entry name" value="DUF7025"/>
    <property type="match status" value="1"/>
</dbReference>
<dbReference type="InterPro" id="IPR003959">
    <property type="entry name" value="ATPase_AAA_core"/>
</dbReference>
<proteinExistence type="predicted"/>
<dbReference type="GO" id="GO:0016887">
    <property type="term" value="F:ATP hydrolysis activity"/>
    <property type="evidence" value="ECO:0007669"/>
    <property type="project" value="InterPro"/>
</dbReference>